<dbReference type="CDD" id="cd01948">
    <property type="entry name" value="EAL"/>
    <property type="match status" value="1"/>
</dbReference>
<keyword evidence="2" id="KW-0812">Transmembrane</keyword>
<evidence type="ECO:0000259" key="4">
    <source>
        <dbReference type="PROSITE" id="PS50883"/>
    </source>
</evidence>
<proteinExistence type="predicted"/>
<dbReference type="SUPFAM" id="SSF55785">
    <property type="entry name" value="PYP-like sensor domain (PAS domain)"/>
    <property type="match status" value="1"/>
</dbReference>
<reference evidence="6 7" key="1">
    <citation type="submission" date="2024-09" db="EMBL/GenBank/DDBJ databases">
        <authorList>
            <person name="Lee S.D."/>
        </authorList>
    </citation>
    <scope>NUCLEOTIDE SEQUENCE [LARGE SCALE GENOMIC DNA]</scope>
    <source>
        <strain evidence="6 7">N1-1</strain>
    </source>
</reference>
<dbReference type="Gene3D" id="3.20.20.450">
    <property type="entry name" value="EAL domain"/>
    <property type="match status" value="1"/>
</dbReference>
<feature type="domain" description="GGDEF" evidence="5">
    <location>
        <begin position="477"/>
        <end position="608"/>
    </location>
</feature>
<evidence type="ECO:0000313" key="6">
    <source>
        <dbReference type="EMBL" id="MFC1412271.1"/>
    </source>
</evidence>
<sequence>MPRLLILLVCLGYLLGSATGWGSQNLADFMGDFGLAAAALTASLSCLVHGCTAGGQHRPAWLCFGVSSLMVALGNGTWGWYEVVLRVPIPTPSFADYAFLMFAPPAILGLLLLANRPRNAAGWLCLALDGWLIAGSLLTLSWSLALARTARGDQGSPLRLSMALAYPVLDILLVSMVLGLRFRSRDGNRAAVHTAIVALALTVLCDALFTSQALKDAYHSGQLLDAGWFTGSMLLAWAPWARPGGHGIAVVARSPRVASTFSALTPYVAAAVCTVGLLYNAFGQGQLDRFVLIIACTVVFALILRQGIMLLDNLALAQKLSHQENHFRSLVQGSSDVIMIADPDGVLRYVSPAAHGVYGRPAEELIGTRLPDLVHPEDLGHVLWEVQRYLAQSPSDEPTARIECRIRSGAGEWLDVESTVNRYRDGLIFNCRDVSERVRLQAQLEHNAFHDTLTDLPNRALFLDRGRAALAAPGDPAGVAVLFLDLDGFKAVNDTAGHQVGDELLVQAARRLQDTVRTGDTVARLGGDEFAVLLCGLDQQQAETVAERLRTALTAPYWIGGEELAVAASIGIAFAELGITPAKLLRNADLAMYQAKKNGKGRVAVYDPQLRNDLRRRTELEQRLRVAVREGRFALLHEPVVELENGAVAALSAQARWRSAQGLLLTPAEFLRASEGGDRAARFSRWMVEQAVQLAVERRARLGPVVEDVPVAVRLSARRLAAPGLCESIEALLRRTGLPPSSLLLEIAEGDAADGRAHHLDDRRFEDLGRRLTALRGLGIGLALDGLGGPSAPLSGLHRLPVELIKLDRGLVDGLLESTFLRTLATSVLRLGRELGLTTGAEGVDHAAQAALLRELGCRRGQGAFFSGPLDEPRLDAVLCGPGFPLPRPAMPDLSRLVHPSGPVHPSGEVRGDLRHHRAPHARPGSDQPVRPYPPVLGSHLGMGPHDETSFPPA</sequence>
<dbReference type="CDD" id="cd01949">
    <property type="entry name" value="GGDEF"/>
    <property type="match status" value="1"/>
</dbReference>
<feature type="transmembrane region" description="Helical" evidence="2">
    <location>
        <begin position="264"/>
        <end position="283"/>
    </location>
</feature>
<dbReference type="SMART" id="SM00267">
    <property type="entry name" value="GGDEF"/>
    <property type="match status" value="1"/>
</dbReference>
<keyword evidence="7" id="KW-1185">Reference proteome</keyword>
<dbReference type="SMART" id="SM00091">
    <property type="entry name" value="PAS"/>
    <property type="match status" value="1"/>
</dbReference>
<dbReference type="SUPFAM" id="SSF141868">
    <property type="entry name" value="EAL domain-like"/>
    <property type="match status" value="1"/>
</dbReference>
<keyword evidence="2" id="KW-0472">Membrane</keyword>
<feature type="transmembrane region" description="Helical" evidence="2">
    <location>
        <begin position="30"/>
        <end position="48"/>
    </location>
</feature>
<protein>
    <submittedName>
        <fullName evidence="6">Bifunctional diguanylate cyclase/phosphodiesterase</fullName>
    </submittedName>
</protein>
<dbReference type="InterPro" id="IPR001633">
    <property type="entry name" value="EAL_dom"/>
</dbReference>
<dbReference type="Gene3D" id="3.30.450.20">
    <property type="entry name" value="PAS domain"/>
    <property type="match status" value="1"/>
</dbReference>
<feature type="transmembrane region" description="Helical" evidence="2">
    <location>
        <begin position="194"/>
        <end position="214"/>
    </location>
</feature>
<organism evidence="6 7">
    <name type="scientific">Streptacidiphilus alkalitolerans</name>
    <dbReference type="NCBI Taxonomy" id="3342712"/>
    <lineage>
        <taxon>Bacteria</taxon>
        <taxon>Bacillati</taxon>
        <taxon>Actinomycetota</taxon>
        <taxon>Actinomycetes</taxon>
        <taxon>Kitasatosporales</taxon>
        <taxon>Streptomycetaceae</taxon>
        <taxon>Streptacidiphilus</taxon>
    </lineage>
</organism>
<dbReference type="Gene3D" id="3.30.70.270">
    <property type="match status" value="1"/>
</dbReference>
<dbReference type="PROSITE" id="PS50883">
    <property type="entry name" value="EAL"/>
    <property type="match status" value="1"/>
</dbReference>
<feature type="domain" description="PAS" evidence="3">
    <location>
        <begin position="323"/>
        <end position="393"/>
    </location>
</feature>
<feature type="region of interest" description="Disordered" evidence="1">
    <location>
        <begin position="891"/>
        <end position="954"/>
    </location>
</feature>
<dbReference type="InterPro" id="IPR029787">
    <property type="entry name" value="Nucleotide_cyclase"/>
</dbReference>
<feature type="transmembrane region" description="Helical" evidence="2">
    <location>
        <begin position="290"/>
        <end position="311"/>
    </location>
</feature>
<dbReference type="Pfam" id="PF00563">
    <property type="entry name" value="EAL"/>
    <property type="match status" value="1"/>
</dbReference>
<dbReference type="NCBIfam" id="TIGR00229">
    <property type="entry name" value="sensory_box"/>
    <property type="match status" value="1"/>
</dbReference>
<feature type="transmembrane region" description="Helical" evidence="2">
    <location>
        <begin position="60"/>
        <end position="81"/>
    </location>
</feature>
<dbReference type="InterPro" id="IPR043128">
    <property type="entry name" value="Rev_trsase/Diguanyl_cyclase"/>
</dbReference>
<dbReference type="InterPro" id="IPR000014">
    <property type="entry name" value="PAS"/>
</dbReference>
<evidence type="ECO:0000313" key="7">
    <source>
        <dbReference type="Proteomes" id="UP001592582"/>
    </source>
</evidence>
<dbReference type="InterPro" id="IPR035919">
    <property type="entry name" value="EAL_sf"/>
</dbReference>
<keyword evidence="2" id="KW-1133">Transmembrane helix</keyword>
<dbReference type="InterPro" id="IPR052155">
    <property type="entry name" value="Biofilm_reg_signaling"/>
</dbReference>
<dbReference type="SMART" id="SM00052">
    <property type="entry name" value="EAL"/>
    <property type="match status" value="1"/>
</dbReference>
<dbReference type="Proteomes" id="UP001592582">
    <property type="component" value="Unassembled WGS sequence"/>
</dbReference>
<dbReference type="Pfam" id="PF08448">
    <property type="entry name" value="PAS_4"/>
    <property type="match status" value="1"/>
</dbReference>
<dbReference type="CDD" id="cd00130">
    <property type="entry name" value="PAS"/>
    <property type="match status" value="1"/>
</dbReference>
<feature type="compositionally biased region" description="Basic and acidic residues" evidence="1">
    <location>
        <begin position="945"/>
        <end position="954"/>
    </location>
</feature>
<dbReference type="InterPro" id="IPR013656">
    <property type="entry name" value="PAS_4"/>
</dbReference>
<evidence type="ECO:0000259" key="3">
    <source>
        <dbReference type="PROSITE" id="PS50112"/>
    </source>
</evidence>
<dbReference type="InterPro" id="IPR035965">
    <property type="entry name" value="PAS-like_dom_sf"/>
</dbReference>
<evidence type="ECO:0000256" key="1">
    <source>
        <dbReference type="SAM" id="MobiDB-lite"/>
    </source>
</evidence>
<dbReference type="Pfam" id="PF00990">
    <property type="entry name" value="GGDEF"/>
    <property type="match status" value="1"/>
</dbReference>
<feature type="transmembrane region" description="Helical" evidence="2">
    <location>
        <begin position="93"/>
        <end position="114"/>
    </location>
</feature>
<evidence type="ECO:0000256" key="2">
    <source>
        <dbReference type="SAM" id="Phobius"/>
    </source>
</evidence>
<dbReference type="RefSeq" id="WP_380512855.1">
    <property type="nucleotide sequence ID" value="NZ_JBHEZX010000010.1"/>
</dbReference>
<evidence type="ECO:0000259" key="5">
    <source>
        <dbReference type="PROSITE" id="PS50887"/>
    </source>
</evidence>
<feature type="domain" description="EAL" evidence="4">
    <location>
        <begin position="617"/>
        <end position="883"/>
    </location>
</feature>
<feature type="transmembrane region" description="Helical" evidence="2">
    <location>
        <begin position="164"/>
        <end position="182"/>
    </location>
</feature>
<dbReference type="PANTHER" id="PTHR44757:SF2">
    <property type="entry name" value="BIOFILM ARCHITECTURE MAINTENANCE PROTEIN MBAA"/>
    <property type="match status" value="1"/>
</dbReference>
<dbReference type="PROSITE" id="PS50887">
    <property type="entry name" value="GGDEF"/>
    <property type="match status" value="1"/>
</dbReference>
<dbReference type="PANTHER" id="PTHR44757">
    <property type="entry name" value="DIGUANYLATE CYCLASE DGCP"/>
    <property type="match status" value="1"/>
</dbReference>
<dbReference type="NCBIfam" id="TIGR00254">
    <property type="entry name" value="GGDEF"/>
    <property type="match status" value="1"/>
</dbReference>
<feature type="transmembrane region" description="Helical" evidence="2">
    <location>
        <begin position="121"/>
        <end position="144"/>
    </location>
</feature>
<dbReference type="PROSITE" id="PS50112">
    <property type="entry name" value="PAS"/>
    <property type="match status" value="1"/>
</dbReference>
<accession>A0ABV6VEW9</accession>
<comment type="caution">
    <text evidence="6">The sequence shown here is derived from an EMBL/GenBank/DDBJ whole genome shotgun (WGS) entry which is preliminary data.</text>
</comment>
<dbReference type="SUPFAM" id="SSF55073">
    <property type="entry name" value="Nucleotide cyclase"/>
    <property type="match status" value="1"/>
</dbReference>
<dbReference type="EMBL" id="JBHEZX010000010">
    <property type="protein sequence ID" value="MFC1412271.1"/>
    <property type="molecule type" value="Genomic_DNA"/>
</dbReference>
<name>A0ABV6VEW9_9ACTN</name>
<dbReference type="InterPro" id="IPR000160">
    <property type="entry name" value="GGDEF_dom"/>
</dbReference>
<gene>
    <name evidence="6" type="ORF">ACEZDG_23670</name>
</gene>